<reference evidence="2 3" key="1">
    <citation type="journal article" date="2015" name="Biotechnol. Biofuels">
        <title>Enhanced degradation of softwood versus hardwood by the white-rot fungus Pycnoporus coccineus.</title>
        <authorList>
            <person name="Couturier M."/>
            <person name="Navarro D."/>
            <person name="Chevret D."/>
            <person name="Henrissat B."/>
            <person name="Piumi F."/>
            <person name="Ruiz-Duenas F.J."/>
            <person name="Martinez A.T."/>
            <person name="Grigoriev I.V."/>
            <person name="Riley R."/>
            <person name="Lipzen A."/>
            <person name="Berrin J.G."/>
            <person name="Master E.R."/>
            <person name="Rosso M.N."/>
        </authorList>
    </citation>
    <scope>NUCLEOTIDE SEQUENCE [LARGE SCALE GENOMIC DNA]</scope>
    <source>
        <strain evidence="2 3">BRFM310</strain>
    </source>
</reference>
<accession>A0A1Y2ILT2</accession>
<proteinExistence type="predicted"/>
<feature type="compositionally biased region" description="Low complexity" evidence="1">
    <location>
        <begin position="157"/>
        <end position="171"/>
    </location>
</feature>
<evidence type="ECO:0000313" key="2">
    <source>
        <dbReference type="EMBL" id="OSD01181.1"/>
    </source>
</evidence>
<dbReference type="AlphaFoldDB" id="A0A1Y2ILT2"/>
<evidence type="ECO:0000256" key="1">
    <source>
        <dbReference type="SAM" id="MobiDB-lite"/>
    </source>
</evidence>
<keyword evidence="3" id="KW-1185">Reference proteome</keyword>
<feature type="compositionally biased region" description="Polar residues" evidence="1">
    <location>
        <begin position="8"/>
        <end position="17"/>
    </location>
</feature>
<dbReference type="EMBL" id="KZ084113">
    <property type="protein sequence ID" value="OSD01181.1"/>
    <property type="molecule type" value="Genomic_DNA"/>
</dbReference>
<organism evidence="2 3">
    <name type="scientific">Trametes coccinea (strain BRFM310)</name>
    <name type="common">Pycnoporus coccineus</name>
    <dbReference type="NCBI Taxonomy" id="1353009"/>
    <lineage>
        <taxon>Eukaryota</taxon>
        <taxon>Fungi</taxon>
        <taxon>Dikarya</taxon>
        <taxon>Basidiomycota</taxon>
        <taxon>Agaricomycotina</taxon>
        <taxon>Agaricomycetes</taxon>
        <taxon>Polyporales</taxon>
        <taxon>Polyporaceae</taxon>
        <taxon>Trametes</taxon>
    </lineage>
</organism>
<feature type="compositionally biased region" description="Basic residues" evidence="1">
    <location>
        <begin position="102"/>
        <end position="122"/>
    </location>
</feature>
<feature type="region of interest" description="Disordered" evidence="1">
    <location>
        <begin position="1"/>
        <end position="32"/>
    </location>
</feature>
<feature type="region of interest" description="Disordered" evidence="1">
    <location>
        <begin position="70"/>
        <end position="131"/>
    </location>
</feature>
<evidence type="ECO:0000313" key="3">
    <source>
        <dbReference type="Proteomes" id="UP000193067"/>
    </source>
</evidence>
<dbReference type="Proteomes" id="UP000193067">
    <property type="component" value="Unassembled WGS sequence"/>
</dbReference>
<feature type="compositionally biased region" description="Basic and acidic residues" evidence="1">
    <location>
        <begin position="76"/>
        <end position="86"/>
    </location>
</feature>
<sequence>MLKKRQDTASLGQRQPPTIQPLPEHGHRPRRSHAAMGLCMTVTLISKQAPCFLHPATITRLAPRRLRSLTSASGPEHNKNTLRLERPATLPRVQRTDPIKTSPRRSHRPHKKQCHHPRRVHARAPPPPALAYLPAASQHRYICVRVSRTKQHNRNASRPSSPLTRSPPDSDAPSDAGLLFSRGAARPTTRRDDSVTLRRRAVRSARLQPAANAAASRLTTPRRSS</sequence>
<feature type="region of interest" description="Disordered" evidence="1">
    <location>
        <begin position="147"/>
        <end position="225"/>
    </location>
</feature>
<protein>
    <submittedName>
        <fullName evidence="2">Uncharacterized protein</fullName>
    </submittedName>
</protein>
<name>A0A1Y2ILT2_TRAC3</name>
<gene>
    <name evidence="2" type="ORF">PYCCODRAFT_552142</name>
</gene>